<organism evidence="1 2">
    <name type="scientific">Dictyocaulus viviparus</name>
    <name type="common">Bovine lungworm</name>
    <dbReference type="NCBI Taxonomy" id="29172"/>
    <lineage>
        <taxon>Eukaryota</taxon>
        <taxon>Metazoa</taxon>
        <taxon>Ecdysozoa</taxon>
        <taxon>Nematoda</taxon>
        <taxon>Chromadorea</taxon>
        <taxon>Rhabditida</taxon>
        <taxon>Rhabditina</taxon>
        <taxon>Rhabditomorpha</taxon>
        <taxon>Strongyloidea</taxon>
        <taxon>Metastrongylidae</taxon>
        <taxon>Dictyocaulus</taxon>
    </lineage>
</organism>
<sequence>MANTLAACKLLIWCSPRHEYTARTSHEILMLETSSAHESGERDLLLMPVWKRLDGQEIIYVVHPNRAVTREVFEQGVKMGTRYAGEFRPVDYEPWLLFINYLPTEHSNMLEGLKCTQPAHRGHSPQYGFLPEDYAGGYLRNNWELLNMKLSELALKLGQQ</sequence>
<dbReference type="OrthoDB" id="5817901at2759"/>
<evidence type="ECO:0000313" key="1">
    <source>
        <dbReference type="EMBL" id="KJH45776.1"/>
    </source>
</evidence>
<proteinExistence type="predicted"/>
<dbReference type="AlphaFoldDB" id="A0A0D8XTT5"/>
<dbReference type="Proteomes" id="UP000053766">
    <property type="component" value="Unassembled WGS sequence"/>
</dbReference>
<reference evidence="2" key="2">
    <citation type="journal article" date="2016" name="Sci. Rep.">
        <title>Dictyocaulus viviparus genome, variome and transcriptome elucidate lungworm biology and support future intervention.</title>
        <authorList>
            <person name="McNulty S.N."/>
            <person name="Strube C."/>
            <person name="Rosa B.A."/>
            <person name="Martin J.C."/>
            <person name="Tyagi R."/>
            <person name="Choi Y.J."/>
            <person name="Wang Q."/>
            <person name="Hallsworth Pepin K."/>
            <person name="Zhang X."/>
            <person name="Ozersky P."/>
            <person name="Wilson R.K."/>
            <person name="Sternberg P.W."/>
            <person name="Gasser R.B."/>
            <person name="Mitreva M."/>
        </authorList>
    </citation>
    <scope>NUCLEOTIDE SEQUENCE [LARGE SCALE GENOMIC DNA]</scope>
    <source>
        <strain evidence="2">HannoverDv2000</strain>
    </source>
</reference>
<protein>
    <submittedName>
        <fullName evidence="1">Uncharacterized protein</fullName>
    </submittedName>
</protein>
<name>A0A0D8XTT5_DICVI</name>
<gene>
    <name evidence="1" type="ORF">DICVIV_08172</name>
</gene>
<reference evidence="1 2" key="1">
    <citation type="submission" date="2013-11" db="EMBL/GenBank/DDBJ databases">
        <title>Draft genome of the bovine lungworm Dictyocaulus viviparus.</title>
        <authorList>
            <person name="Mitreva M."/>
        </authorList>
    </citation>
    <scope>NUCLEOTIDE SEQUENCE [LARGE SCALE GENOMIC DNA]</scope>
    <source>
        <strain evidence="1 2">HannoverDv2000</strain>
    </source>
</reference>
<evidence type="ECO:0000313" key="2">
    <source>
        <dbReference type="Proteomes" id="UP000053766"/>
    </source>
</evidence>
<keyword evidence="2" id="KW-1185">Reference proteome</keyword>
<accession>A0A0D8XTT5</accession>
<dbReference type="EMBL" id="KN716387">
    <property type="protein sequence ID" value="KJH45776.1"/>
    <property type="molecule type" value="Genomic_DNA"/>
</dbReference>